<dbReference type="InterPro" id="IPR001810">
    <property type="entry name" value="F-box_dom"/>
</dbReference>
<keyword evidence="3" id="KW-1185">Reference proteome</keyword>
<evidence type="ECO:0000259" key="1">
    <source>
        <dbReference type="SMART" id="SM00256"/>
    </source>
</evidence>
<dbReference type="Pfam" id="PF07734">
    <property type="entry name" value="FBA_1"/>
    <property type="match status" value="1"/>
</dbReference>
<name>A0ABD1AM72_CARAN</name>
<dbReference type="InterPro" id="IPR006527">
    <property type="entry name" value="F-box-assoc_dom_typ1"/>
</dbReference>
<dbReference type="SUPFAM" id="SSF81383">
    <property type="entry name" value="F-box domain"/>
    <property type="match status" value="1"/>
</dbReference>
<dbReference type="PANTHER" id="PTHR31672:SF13">
    <property type="entry name" value="F-BOX PROTEIN CPR30-LIKE"/>
    <property type="match status" value="1"/>
</dbReference>
<sequence length="381" mass="44487">MTMMSDLSLDLVEEILSRVPITSVAAVRSTCKHWNSLFKDPSFTKKHCRKEAKEIQVIMVFDSWASLISINLHGVHNQKDGLVEPSIKQIGKLNQPEISYVFHSNGLLLYVTENNNNRLVVCNPYTGQTRLIKPRNTIHRLERYGIGYDNNNNYKILIFSYHDYHIRQEIKYEIYDFNSDSLRAFSFSLDRPIWRPCEELSLKGNIYFVAEEQMGKLEGDNMLLCFDFTKERFGPLLTLPFRSNGYDSVLLSAVREEQLAVLLKRWDAYEMKIWITTKIEPNAVSWINFLKFDMIQFSRRYHNLNGSFFVDEKKKVAVICERDILKETNNKAYIMGEDGYSREVNILGESERSPRMCSYVPSSVKIQQSLNSSGKRKERDY</sequence>
<dbReference type="Pfam" id="PF00646">
    <property type="entry name" value="F-box"/>
    <property type="match status" value="1"/>
</dbReference>
<dbReference type="AlphaFoldDB" id="A0ABD1AM72"/>
<dbReference type="InterPro" id="IPR036047">
    <property type="entry name" value="F-box-like_dom_sf"/>
</dbReference>
<dbReference type="Proteomes" id="UP001558713">
    <property type="component" value="Unassembled WGS sequence"/>
</dbReference>
<evidence type="ECO:0000313" key="3">
    <source>
        <dbReference type="Proteomes" id="UP001558713"/>
    </source>
</evidence>
<accession>A0ABD1AM72</accession>
<protein>
    <submittedName>
        <fullName evidence="2">F-box protein</fullName>
    </submittedName>
</protein>
<dbReference type="InterPro" id="IPR050796">
    <property type="entry name" value="SCF_F-box_component"/>
</dbReference>
<reference evidence="2 3" key="1">
    <citation type="submission" date="2024-04" db="EMBL/GenBank/DDBJ databases">
        <title>Genome assembly C_amara_ONT_v2.</title>
        <authorList>
            <person name="Yant L."/>
            <person name="Moore C."/>
            <person name="Slenker M."/>
        </authorList>
    </citation>
    <scope>NUCLEOTIDE SEQUENCE [LARGE SCALE GENOMIC DNA]</scope>
    <source>
        <tissue evidence="2">Leaf</tissue>
    </source>
</reference>
<comment type="caution">
    <text evidence="2">The sequence shown here is derived from an EMBL/GenBank/DDBJ whole genome shotgun (WGS) entry which is preliminary data.</text>
</comment>
<dbReference type="EMBL" id="JBANAX010000538">
    <property type="protein sequence ID" value="KAL1204399.1"/>
    <property type="molecule type" value="Genomic_DNA"/>
</dbReference>
<dbReference type="CDD" id="cd22157">
    <property type="entry name" value="F-box_AtFBW1-like"/>
    <property type="match status" value="1"/>
</dbReference>
<dbReference type="PANTHER" id="PTHR31672">
    <property type="entry name" value="BNACNNG10540D PROTEIN"/>
    <property type="match status" value="1"/>
</dbReference>
<organism evidence="2 3">
    <name type="scientific">Cardamine amara subsp. amara</name>
    <dbReference type="NCBI Taxonomy" id="228776"/>
    <lineage>
        <taxon>Eukaryota</taxon>
        <taxon>Viridiplantae</taxon>
        <taxon>Streptophyta</taxon>
        <taxon>Embryophyta</taxon>
        <taxon>Tracheophyta</taxon>
        <taxon>Spermatophyta</taxon>
        <taxon>Magnoliopsida</taxon>
        <taxon>eudicotyledons</taxon>
        <taxon>Gunneridae</taxon>
        <taxon>Pentapetalae</taxon>
        <taxon>rosids</taxon>
        <taxon>malvids</taxon>
        <taxon>Brassicales</taxon>
        <taxon>Brassicaceae</taxon>
        <taxon>Cardamineae</taxon>
        <taxon>Cardamine</taxon>
    </lineage>
</organism>
<dbReference type="SMART" id="SM00256">
    <property type="entry name" value="FBOX"/>
    <property type="match status" value="1"/>
</dbReference>
<dbReference type="NCBIfam" id="TIGR01640">
    <property type="entry name" value="F_box_assoc_1"/>
    <property type="match status" value="1"/>
</dbReference>
<feature type="domain" description="F-box" evidence="1">
    <location>
        <begin position="7"/>
        <end position="47"/>
    </location>
</feature>
<dbReference type="SUPFAM" id="SSF101898">
    <property type="entry name" value="NHL repeat"/>
    <property type="match status" value="1"/>
</dbReference>
<gene>
    <name evidence="2" type="ORF">V5N11_034653</name>
</gene>
<evidence type="ECO:0000313" key="2">
    <source>
        <dbReference type="EMBL" id="KAL1204399.1"/>
    </source>
</evidence>
<dbReference type="InterPro" id="IPR017451">
    <property type="entry name" value="F-box-assoc_interact_dom"/>
</dbReference>
<dbReference type="Gene3D" id="1.20.1280.50">
    <property type="match status" value="1"/>
</dbReference>
<proteinExistence type="predicted"/>